<evidence type="ECO:0000256" key="4">
    <source>
        <dbReference type="ARBA" id="ARBA00022989"/>
    </source>
</evidence>
<proteinExistence type="predicted"/>
<protein>
    <recommendedName>
        <fullName evidence="7">Major facilitator superfamily (MFS) profile domain-containing protein</fullName>
    </recommendedName>
</protein>
<feature type="transmembrane region" description="Helical" evidence="6">
    <location>
        <begin position="522"/>
        <end position="543"/>
    </location>
</feature>
<keyword evidence="2" id="KW-0813">Transport</keyword>
<feature type="transmembrane region" description="Helical" evidence="6">
    <location>
        <begin position="425"/>
        <end position="444"/>
    </location>
</feature>
<evidence type="ECO:0000256" key="6">
    <source>
        <dbReference type="SAM" id="Phobius"/>
    </source>
</evidence>
<feature type="domain" description="Major facilitator superfamily (MFS) profile" evidence="7">
    <location>
        <begin position="122"/>
        <end position="551"/>
    </location>
</feature>
<dbReference type="Gene3D" id="1.20.1250.20">
    <property type="entry name" value="MFS general substrate transporter like domains"/>
    <property type="match status" value="1"/>
</dbReference>
<dbReference type="InterPro" id="IPR036259">
    <property type="entry name" value="MFS_trans_sf"/>
</dbReference>
<organism evidence="8">
    <name type="scientific">Skeletonema marinoi</name>
    <dbReference type="NCBI Taxonomy" id="267567"/>
    <lineage>
        <taxon>Eukaryota</taxon>
        <taxon>Sar</taxon>
        <taxon>Stramenopiles</taxon>
        <taxon>Ochrophyta</taxon>
        <taxon>Bacillariophyta</taxon>
        <taxon>Coscinodiscophyceae</taxon>
        <taxon>Thalassiosirophycidae</taxon>
        <taxon>Thalassiosirales</taxon>
        <taxon>Skeletonemataceae</taxon>
        <taxon>Skeletonema</taxon>
        <taxon>Skeletonema marinoi-dohrnii complex</taxon>
    </lineage>
</organism>
<comment type="subcellular location">
    <subcellularLocation>
        <location evidence="1">Membrane</location>
        <topology evidence="1">Multi-pass membrane protein</topology>
    </subcellularLocation>
</comment>
<dbReference type="GO" id="GO:0016020">
    <property type="term" value="C:membrane"/>
    <property type="evidence" value="ECO:0007669"/>
    <property type="project" value="UniProtKB-SubCell"/>
</dbReference>
<keyword evidence="5 6" id="KW-0472">Membrane</keyword>
<feature type="transmembrane region" description="Helical" evidence="6">
    <location>
        <begin position="356"/>
        <end position="373"/>
    </location>
</feature>
<feature type="transmembrane region" description="Helical" evidence="6">
    <location>
        <begin position="155"/>
        <end position="176"/>
    </location>
</feature>
<feature type="transmembrane region" description="Helical" evidence="6">
    <location>
        <begin position="259"/>
        <end position="276"/>
    </location>
</feature>
<feature type="transmembrane region" description="Helical" evidence="6">
    <location>
        <begin position="121"/>
        <end position="143"/>
    </location>
</feature>
<dbReference type="InterPro" id="IPR020846">
    <property type="entry name" value="MFS_dom"/>
</dbReference>
<sequence>MRKRQTDLSARECWHGHLRCLRSIVIILALVSTTTHSLSLNKSVQSRVYSRSLGSTVSISKSLASQHNCRNRVDNAVFTNRQSSTMLYEATAHDSCTKNDTKQPASRFRLLLSNIIKGKDLSVPAVLLASFLNLLGFTMASPIQPALGKHFELPLGASFGSLSSAYPLGMMLGVILWPTLSDVIGRKIVMATTLAGSGMGLLLQSYGVQRQWTLQQFLAARVLTGCFAGSSPISKAYLADRGAEGNRAELSKYLAWKDAASTMAFIVGPVLGGLLYQGGKSVVDNTKSISFVILCSAVASLLASFSIITCVKDQTAKVVADPKGVKVATNSTTASAMESKGKADSSIISCPLGTRLWTGVATVAGVSALYHAADSTFFAFFPSLLQNRLSFDTQGVGLTFTMFAFISFGMSAFVSSRFVGRYGPVAACSTGLGVIGTALLALGYAATQSWIPALPVILGAASLYYVGVPLYGPSVPTMLLQCVPSNKRGVVMGFDGTINTMARVVSPLAMGEIHRRYGPGPCFGAAGLFVYSAAILALVRRWVVLRKDFSKASS</sequence>
<gene>
    <name evidence="8" type="ORF">SMAR0319_LOCUS626</name>
</gene>
<reference evidence="8" key="1">
    <citation type="submission" date="2021-01" db="EMBL/GenBank/DDBJ databases">
        <authorList>
            <person name="Corre E."/>
            <person name="Pelletier E."/>
            <person name="Niang G."/>
            <person name="Scheremetjew M."/>
            <person name="Finn R."/>
            <person name="Kale V."/>
            <person name="Holt S."/>
            <person name="Cochrane G."/>
            <person name="Meng A."/>
            <person name="Brown T."/>
            <person name="Cohen L."/>
        </authorList>
    </citation>
    <scope>NUCLEOTIDE SEQUENCE</scope>
    <source>
        <strain evidence="8">SM1012Hels-07</strain>
    </source>
</reference>
<feature type="transmembrane region" description="Helical" evidence="6">
    <location>
        <begin position="450"/>
        <end position="471"/>
    </location>
</feature>
<dbReference type="Pfam" id="PF07690">
    <property type="entry name" value="MFS_1"/>
    <property type="match status" value="1"/>
</dbReference>
<evidence type="ECO:0000313" key="8">
    <source>
        <dbReference type="EMBL" id="CAD8733477.1"/>
    </source>
</evidence>
<keyword evidence="3 6" id="KW-0812">Transmembrane</keyword>
<dbReference type="GO" id="GO:0022857">
    <property type="term" value="F:transmembrane transporter activity"/>
    <property type="evidence" value="ECO:0007669"/>
    <property type="project" value="InterPro"/>
</dbReference>
<dbReference type="SUPFAM" id="SSF103473">
    <property type="entry name" value="MFS general substrate transporter"/>
    <property type="match status" value="1"/>
</dbReference>
<keyword evidence="4 6" id="KW-1133">Transmembrane helix</keyword>
<name>A0A7S0TFW4_9STRA</name>
<dbReference type="PANTHER" id="PTHR23504:SF15">
    <property type="entry name" value="MAJOR FACILITATOR SUPERFAMILY (MFS) PROFILE DOMAIN-CONTAINING PROTEIN"/>
    <property type="match status" value="1"/>
</dbReference>
<evidence type="ECO:0000256" key="2">
    <source>
        <dbReference type="ARBA" id="ARBA00022448"/>
    </source>
</evidence>
<dbReference type="EMBL" id="HBFJ01000830">
    <property type="protein sequence ID" value="CAD8733477.1"/>
    <property type="molecule type" value="Transcribed_RNA"/>
</dbReference>
<feature type="transmembrane region" description="Helical" evidence="6">
    <location>
        <begin position="288"/>
        <end position="308"/>
    </location>
</feature>
<dbReference type="AlphaFoldDB" id="A0A7S0TFW4"/>
<evidence type="ECO:0000256" key="5">
    <source>
        <dbReference type="ARBA" id="ARBA00023136"/>
    </source>
</evidence>
<dbReference type="PROSITE" id="PS50850">
    <property type="entry name" value="MFS"/>
    <property type="match status" value="1"/>
</dbReference>
<accession>A0A7S0TFW4</accession>
<dbReference type="PANTHER" id="PTHR23504">
    <property type="entry name" value="MAJOR FACILITATOR SUPERFAMILY DOMAIN-CONTAINING PROTEIN 10"/>
    <property type="match status" value="1"/>
</dbReference>
<feature type="transmembrane region" description="Helical" evidence="6">
    <location>
        <begin position="393"/>
        <end position="413"/>
    </location>
</feature>
<dbReference type="InterPro" id="IPR011701">
    <property type="entry name" value="MFS"/>
</dbReference>
<evidence type="ECO:0000256" key="3">
    <source>
        <dbReference type="ARBA" id="ARBA00022692"/>
    </source>
</evidence>
<evidence type="ECO:0000256" key="1">
    <source>
        <dbReference type="ARBA" id="ARBA00004141"/>
    </source>
</evidence>
<evidence type="ECO:0000259" key="7">
    <source>
        <dbReference type="PROSITE" id="PS50850"/>
    </source>
</evidence>